<dbReference type="AlphaFoldDB" id="A0A511MJ76"/>
<dbReference type="NCBIfam" id="TIGR03083">
    <property type="entry name" value="maleylpyruvate isomerase family mycothiol-dependent enzyme"/>
    <property type="match status" value="1"/>
</dbReference>
<dbReference type="InterPro" id="IPR017517">
    <property type="entry name" value="Maleyloyr_isom"/>
</dbReference>
<dbReference type="OrthoDB" id="5178565at2"/>
<dbReference type="Proteomes" id="UP000321424">
    <property type="component" value="Unassembled WGS sequence"/>
</dbReference>
<dbReference type="InterPro" id="IPR034660">
    <property type="entry name" value="DinB/YfiT-like"/>
</dbReference>
<feature type="domain" description="Mycothiol-dependent maleylpyruvate isomerase metal-binding" evidence="1">
    <location>
        <begin position="16"/>
        <end position="129"/>
    </location>
</feature>
<evidence type="ECO:0000313" key="2">
    <source>
        <dbReference type="EMBL" id="GEM40683.1"/>
    </source>
</evidence>
<protein>
    <recommendedName>
        <fullName evidence="1">Mycothiol-dependent maleylpyruvate isomerase metal-binding domain-containing protein</fullName>
    </recommendedName>
</protein>
<reference evidence="2 3" key="1">
    <citation type="submission" date="2019-07" db="EMBL/GenBank/DDBJ databases">
        <title>Whole genome shotgun sequence of Nocardia ninae NBRC 108245.</title>
        <authorList>
            <person name="Hosoyama A."/>
            <person name="Uohara A."/>
            <person name="Ohji S."/>
            <person name="Ichikawa N."/>
        </authorList>
    </citation>
    <scope>NUCLEOTIDE SEQUENCE [LARGE SCALE GENOMIC DNA]</scope>
    <source>
        <strain evidence="2 3">NBRC 108245</strain>
    </source>
</reference>
<evidence type="ECO:0000313" key="3">
    <source>
        <dbReference type="Proteomes" id="UP000321424"/>
    </source>
</evidence>
<gene>
    <name evidence="2" type="ORF">NN4_52020</name>
</gene>
<dbReference type="EMBL" id="BJXA01000040">
    <property type="protein sequence ID" value="GEM40683.1"/>
    <property type="molecule type" value="Genomic_DNA"/>
</dbReference>
<comment type="caution">
    <text evidence="2">The sequence shown here is derived from an EMBL/GenBank/DDBJ whole genome shotgun (WGS) entry which is preliminary data.</text>
</comment>
<keyword evidence="3" id="KW-1185">Reference proteome</keyword>
<sequence length="217" mass="23238">MNHPESMTTEQIWHAVAAERARVADLLADRAASDWDHGSLCAGWRIRDVVAHLVLSTRANLGWIVVNLIRARGNVHRGLRDSAIRYADRVGTRQLLAELRATAPSRFVPIGTVPADRLLDVLVHAQDIAIPLGIVHETPSVPARSALNRVWETADRFGIEERLSGYRLVATDIEWSTGTGELVQGTAGALLLLATGRAAAAALLTGPGVATLTANGA</sequence>
<organism evidence="2 3">
    <name type="scientific">Nocardia ninae NBRC 108245</name>
    <dbReference type="NCBI Taxonomy" id="1210091"/>
    <lineage>
        <taxon>Bacteria</taxon>
        <taxon>Bacillati</taxon>
        <taxon>Actinomycetota</taxon>
        <taxon>Actinomycetes</taxon>
        <taxon>Mycobacteriales</taxon>
        <taxon>Nocardiaceae</taxon>
        <taxon>Nocardia</taxon>
    </lineage>
</organism>
<dbReference type="RefSeq" id="WP_147136398.1">
    <property type="nucleotide sequence ID" value="NZ_BJXA01000040.1"/>
</dbReference>
<accession>A0A511MJ76</accession>
<evidence type="ECO:0000259" key="1">
    <source>
        <dbReference type="Pfam" id="PF11716"/>
    </source>
</evidence>
<dbReference type="Pfam" id="PF11716">
    <property type="entry name" value="MDMPI_N"/>
    <property type="match status" value="1"/>
</dbReference>
<proteinExistence type="predicted"/>
<dbReference type="SUPFAM" id="SSF109854">
    <property type="entry name" value="DinB/YfiT-like putative metalloenzymes"/>
    <property type="match status" value="1"/>
</dbReference>
<dbReference type="Gene3D" id="1.20.120.450">
    <property type="entry name" value="dinb family like domain"/>
    <property type="match status" value="1"/>
</dbReference>
<dbReference type="InterPro" id="IPR024344">
    <property type="entry name" value="MDMPI_metal-binding"/>
</dbReference>
<dbReference type="GO" id="GO:0046872">
    <property type="term" value="F:metal ion binding"/>
    <property type="evidence" value="ECO:0007669"/>
    <property type="project" value="InterPro"/>
</dbReference>
<name>A0A511MJ76_9NOCA</name>